<comment type="caution">
    <text evidence="1">The sequence shown here is derived from an EMBL/GenBank/DDBJ whole genome shotgun (WGS) entry which is preliminary data.</text>
</comment>
<proteinExistence type="predicted"/>
<dbReference type="RefSeq" id="WP_151425093.1">
    <property type="nucleotide sequence ID" value="NZ_WBJX01000008.1"/>
</dbReference>
<dbReference type="EMBL" id="WBJX01000008">
    <property type="protein sequence ID" value="KAB1636122.1"/>
    <property type="molecule type" value="Genomic_DNA"/>
</dbReference>
<evidence type="ECO:0000313" key="1">
    <source>
        <dbReference type="EMBL" id="KAB1636122.1"/>
    </source>
</evidence>
<evidence type="ECO:0000313" key="2">
    <source>
        <dbReference type="Proteomes" id="UP000490386"/>
    </source>
</evidence>
<dbReference type="Proteomes" id="UP000490386">
    <property type="component" value="Unassembled WGS sequence"/>
</dbReference>
<dbReference type="AlphaFoldDB" id="A0A7J5AXF3"/>
<sequence>MYVTDVGAPLQDLMMADPAPGSRFATFMNTPVEAHSLGESPVGNAIDSVVSATIAGLDHTRLLATALADSDVAFATATVTRGAVEAFARAWWLLSSEDSSQLVVRWLSGMAKELSVATHIDPNVPLFDLAGEETPGSRQHEAVLDDIERLTGSRKPTRVSYTELAVALQDELKNTNGRAYYSHLSAVAHAELLGLHGFISPTSQEVTFVTPEIWGVNYALQAFGAGSLVVRHLITSCGPNLPPTDPIAVAHDWVAGELTEAHRLAFTRT</sequence>
<dbReference type="OrthoDB" id="5052117at2"/>
<accession>A0A7J5AXF3</accession>
<gene>
    <name evidence="1" type="ORF">F8O03_17885</name>
</gene>
<protein>
    <submittedName>
        <fullName evidence="1">Uncharacterized protein</fullName>
    </submittedName>
</protein>
<name>A0A7J5AXF3_9MICO</name>
<reference evidence="1 2" key="1">
    <citation type="submission" date="2019-09" db="EMBL/GenBank/DDBJ databases">
        <title>Phylogeny of genus Pseudoclavibacter and closely related genus.</title>
        <authorList>
            <person name="Li Y."/>
        </authorList>
    </citation>
    <scope>NUCLEOTIDE SEQUENCE [LARGE SCALE GENOMIC DNA]</scope>
    <source>
        <strain evidence="1 2">THG-MD12</strain>
    </source>
</reference>
<keyword evidence="2" id="KW-1185">Reference proteome</keyword>
<organism evidence="1 2">
    <name type="scientific">Pseudoclavibacter terrae</name>
    <dbReference type="NCBI Taxonomy" id="1530195"/>
    <lineage>
        <taxon>Bacteria</taxon>
        <taxon>Bacillati</taxon>
        <taxon>Actinomycetota</taxon>
        <taxon>Actinomycetes</taxon>
        <taxon>Micrococcales</taxon>
        <taxon>Microbacteriaceae</taxon>
        <taxon>Pseudoclavibacter</taxon>
    </lineage>
</organism>